<name>A0ABN7SKM9_OIKDI</name>
<protein>
    <submittedName>
        <fullName evidence="2">Oidioi.mRNA.OKI2018_I69.chr1.g138.t1.cds</fullName>
    </submittedName>
</protein>
<feature type="chain" id="PRO_5045862942" evidence="1">
    <location>
        <begin position="16"/>
        <end position="390"/>
    </location>
</feature>
<keyword evidence="3" id="KW-1185">Reference proteome</keyword>
<sequence length="390" mass="45353">MRAFTLTFFITSAFAKCTLWPGDNRDDLFLSPYDQFDKIGRDCFGFEQDTTILGDIARLFDVIYGRGYYRSWSGLGRFYSALDTEELFERTIETDFVLAGYYLLDESTTSSILNGSEVGFVSSPISSVVNLFDWLSYGIVAFEAFELNYYNDEKNLPLEELVTSMRDWFMGIVDFLNRYYIDQISTISAIFLSNSSPDVIALKILFFELDYFFNWLPSILLYDFTRVQTAYFELANEIAYPPHSNSTYFHEEYWPQYINKITTLSHKLFREFFMLIHEPFLRYHTCPETDEKCSFIRYLEENLQGNILYLYLDFMASFEDGLIYVDNIFVALSTITWLGSFAERFFLSIGDIVEIILEIDDIVVELALEFARAFGQLLSDLLASILSSAV</sequence>
<dbReference type="Proteomes" id="UP001158576">
    <property type="component" value="Chromosome 1"/>
</dbReference>
<dbReference type="EMBL" id="OU015566">
    <property type="protein sequence ID" value="CAG5102091.1"/>
    <property type="molecule type" value="Genomic_DNA"/>
</dbReference>
<organism evidence="2 3">
    <name type="scientific">Oikopleura dioica</name>
    <name type="common">Tunicate</name>
    <dbReference type="NCBI Taxonomy" id="34765"/>
    <lineage>
        <taxon>Eukaryota</taxon>
        <taxon>Metazoa</taxon>
        <taxon>Chordata</taxon>
        <taxon>Tunicata</taxon>
        <taxon>Appendicularia</taxon>
        <taxon>Copelata</taxon>
        <taxon>Oikopleuridae</taxon>
        <taxon>Oikopleura</taxon>
    </lineage>
</organism>
<evidence type="ECO:0000313" key="3">
    <source>
        <dbReference type="Proteomes" id="UP001158576"/>
    </source>
</evidence>
<keyword evidence="1" id="KW-0732">Signal</keyword>
<accession>A0ABN7SKM9</accession>
<feature type="signal peptide" evidence="1">
    <location>
        <begin position="1"/>
        <end position="15"/>
    </location>
</feature>
<proteinExistence type="predicted"/>
<evidence type="ECO:0000313" key="2">
    <source>
        <dbReference type="EMBL" id="CAG5102091.1"/>
    </source>
</evidence>
<evidence type="ECO:0000256" key="1">
    <source>
        <dbReference type="SAM" id="SignalP"/>
    </source>
</evidence>
<reference evidence="2 3" key="1">
    <citation type="submission" date="2021-04" db="EMBL/GenBank/DDBJ databases">
        <authorList>
            <person name="Bliznina A."/>
        </authorList>
    </citation>
    <scope>NUCLEOTIDE SEQUENCE [LARGE SCALE GENOMIC DNA]</scope>
</reference>
<gene>
    <name evidence="2" type="ORF">OKIOD_LOCUS8903</name>
</gene>